<proteinExistence type="predicted"/>
<feature type="region of interest" description="Disordered" evidence="1">
    <location>
        <begin position="233"/>
        <end position="253"/>
    </location>
</feature>
<feature type="non-terminal residue" evidence="3">
    <location>
        <position position="1"/>
    </location>
</feature>
<evidence type="ECO:0000313" key="4">
    <source>
        <dbReference type="Proteomes" id="UP001233999"/>
    </source>
</evidence>
<feature type="compositionally biased region" description="Acidic residues" evidence="1">
    <location>
        <begin position="160"/>
        <end position="169"/>
    </location>
</feature>
<dbReference type="Pfam" id="PF15950">
    <property type="entry name" value="DUF4758"/>
    <property type="match status" value="2"/>
</dbReference>
<feature type="domain" description="DUF4758" evidence="2">
    <location>
        <begin position="395"/>
        <end position="474"/>
    </location>
</feature>
<keyword evidence="4" id="KW-1185">Reference proteome</keyword>
<dbReference type="EMBL" id="JASPKZ010000839">
    <property type="protein sequence ID" value="KAJ9599019.1"/>
    <property type="molecule type" value="Genomic_DNA"/>
</dbReference>
<feature type="region of interest" description="Disordered" evidence="1">
    <location>
        <begin position="581"/>
        <end position="602"/>
    </location>
</feature>
<name>A0AAD8AH06_DIPPU</name>
<protein>
    <recommendedName>
        <fullName evidence="2">DUF4758 domain-containing protein</fullName>
    </recommendedName>
</protein>
<feature type="compositionally biased region" description="Basic and acidic residues" evidence="1">
    <location>
        <begin position="170"/>
        <end position="195"/>
    </location>
</feature>
<comment type="caution">
    <text evidence="3">The sequence shown here is derived from an EMBL/GenBank/DDBJ whole genome shotgun (WGS) entry which is preliminary data.</text>
</comment>
<evidence type="ECO:0000259" key="2">
    <source>
        <dbReference type="Pfam" id="PF15950"/>
    </source>
</evidence>
<sequence>KLTKFRILSMKAQAVLWQVQVSGDSFNNEDDLFPQPSKVDRIKRDVGDVTTVLLVDNTGRHRDGRFNKKAVGLLTSTARTFVQGGTTTEFATQVVGTTLDNGRLYAQVVTTSSRVFYQGDSGGHNSVINVEPFSYAKYIGEPPKINEEPDSIPTIKQESSDETGDEDSRDEEKGSEESENLVKSKRMDYFKKKNTEDDDTHESETNDVKPARVRPLNDLPTYTIRHDFAPSGFSLDDNYEDSTESRNLETSSRGNRFRAGKSFFKNRVEHRKLDTVTYLGFSDFTTTVGDTVIVFMPHTSAAADSHQGRKVTSISGDPTLAPELQHSSTDREFSVATSVKTFLSHTPGMVTRTITVNPVTEQQTPTDFDDVAQYLANEQQDMAEKIPKPSSVSYNDNIESSMEEAVEPSHVDSSTENIAQQSTDSLGENEQPLGLIRVVGGTEALNGTTTLFTSLVYGTNIDGNYAQVIHSTSSVFFYVGDTKVEIKDVPKYIEPTAVLDRPNDPSTTTPSPPITTIHDEEQTEETTPPPTTLSQPADTTNKLPETTTESNSITTLQQSTIEDDKRTTNLDETLTTVPMEETTTEADTDSFNEVETGRKISSKPNDQVIIETDDNKKAKETQNLLTQLIPSTVYKTFTYFTTFFIPAEGSSTTTSIRSREVTSSEISYVTNVYDPNVQTHIESSVAVAKLPEEKTTLTTEEIRITTTTPKITIEGEKDEIELIFKTLYTTYTYLTTFFQESTTSVSSREEVITNVVTSTVDRSYILHASDPAVAGLFTQNDASSQQPVPTSVGIGRPTTKYFPDLGTNPDEDLFSSVIESVDIEKELATPTPSLDKSRISTENSNELKTFYTTYTYFTTILVDGETEVESRTEIYTNIVTP</sequence>
<dbReference type="PANTHER" id="PTHR39072">
    <property type="entry name" value="RE48511P"/>
    <property type="match status" value="1"/>
</dbReference>
<reference evidence="3" key="2">
    <citation type="submission" date="2023-05" db="EMBL/GenBank/DDBJ databases">
        <authorList>
            <person name="Fouks B."/>
        </authorList>
    </citation>
    <scope>NUCLEOTIDE SEQUENCE</scope>
    <source>
        <strain evidence="3">Stay&amp;Tobe</strain>
        <tissue evidence="3">Testes</tissue>
    </source>
</reference>
<evidence type="ECO:0000256" key="1">
    <source>
        <dbReference type="SAM" id="MobiDB-lite"/>
    </source>
</evidence>
<feature type="compositionally biased region" description="Polar residues" evidence="1">
    <location>
        <begin position="533"/>
        <end position="560"/>
    </location>
</feature>
<accession>A0AAD8AH06</accession>
<gene>
    <name evidence="3" type="ORF">L9F63_010476</name>
</gene>
<feature type="region of interest" description="Disordered" evidence="1">
    <location>
        <begin position="140"/>
        <end position="215"/>
    </location>
</feature>
<dbReference type="InterPro" id="IPR031866">
    <property type="entry name" value="DUF4758"/>
</dbReference>
<evidence type="ECO:0000313" key="3">
    <source>
        <dbReference type="EMBL" id="KAJ9599019.1"/>
    </source>
</evidence>
<organism evidence="3 4">
    <name type="scientific">Diploptera punctata</name>
    <name type="common">Pacific beetle cockroach</name>
    <dbReference type="NCBI Taxonomy" id="6984"/>
    <lineage>
        <taxon>Eukaryota</taxon>
        <taxon>Metazoa</taxon>
        <taxon>Ecdysozoa</taxon>
        <taxon>Arthropoda</taxon>
        <taxon>Hexapoda</taxon>
        <taxon>Insecta</taxon>
        <taxon>Pterygota</taxon>
        <taxon>Neoptera</taxon>
        <taxon>Polyneoptera</taxon>
        <taxon>Dictyoptera</taxon>
        <taxon>Blattodea</taxon>
        <taxon>Blaberoidea</taxon>
        <taxon>Blaberidae</taxon>
        <taxon>Diplopterinae</taxon>
        <taxon>Diploptera</taxon>
    </lineage>
</organism>
<feature type="non-terminal residue" evidence="3">
    <location>
        <position position="881"/>
    </location>
</feature>
<dbReference type="Proteomes" id="UP001233999">
    <property type="component" value="Unassembled WGS sequence"/>
</dbReference>
<feature type="compositionally biased region" description="Acidic residues" evidence="1">
    <location>
        <begin position="582"/>
        <end position="592"/>
    </location>
</feature>
<dbReference type="AlphaFoldDB" id="A0AAD8AH06"/>
<reference evidence="3" key="1">
    <citation type="journal article" date="2023" name="IScience">
        <title>Live-bearing cockroach genome reveals convergent evolutionary mechanisms linked to viviparity in insects and beyond.</title>
        <authorList>
            <person name="Fouks B."/>
            <person name="Harrison M.C."/>
            <person name="Mikhailova A.A."/>
            <person name="Marchal E."/>
            <person name="English S."/>
            <person name="Carruthers M."/>
            <person name="Jennings E.C."/>
            <person name="Chiamaka E.L."/>
            <person name="Frigard R.A."/>
            <person name="Pippel M."/>
            <person name="Attardo G.M."/>
            <person name="Benoit J.B."/>
            <person name="Bornberg-Bauer E."/>
            <person name="Tobe S.S."/>
        </authorList>
    </citation>
    <scope>NUCLEOTIDE SEQUENCE</scope>
    <source>
        <strain evidence="3">Stay&amp;Tobe</strain>
    </source>
</reference>
<dbReference type="PANTHER" id="PTHR39072:SF3">
    <property type="entry name" value="RE48511P"/>
    <property type="match status" value="1"/>
</dbReference>
<feature type="domain" description="DUF4758" evidence="2">
    <location>
        <begin position="726"/>
        <end position="771"/>
    </location>
</feature>
<feature type="region of interest" description="Disordered" evidence="1">
    <location>
        <begin position="497"/>
        <end position="562"/>
    </location>
</feature>